<dbReference type="InterPro" id="IPR037177">
    <property type="entry name" value="DLC_sf"/>
</dbReference>
<keyword evidence="6" id="KW-1185">Reference proteome</keyword>
<evidence type="ECO:0000313" key="7">
    <source>
        <dbReference type="Proteomes" id="UP000285883"/>
    </source>
</evidence>
<evidence type="ECO:0000313" key="6">
    <source>
        <dbReference type="Proteomes" id="UP000285624"/>
    </source>
</evidence>
<name>A0A3R7MXR3_9STRA</name>
<dbReference type="FunFam" id="3.30.740.10:FF:000006">
    <property type="entry name" value="Dynein light chain"/>
    <property type="match status" value="1"/>
</dbReference>
<dbReference type="EMBL" id="JPWV03000075">
    <property type="protein sequence ID" value="KAG2526363.1"/>
    <property type="molecule type" value="Genomic_DNA"/>
</dbReference>
<organism evidence="4 7">
    <name type="scientific">Phytophthora kernoviae</name>
    <dbReference type="NCBI Taxonomy" id="325452"/>
    <lineage>
        <taxon>Eukaryota</taxon>
        <taxon>Sar</taxon>
        <taxon>Stramenopiles</taxon>
        <taxon>Oomycota</taxon>
        <taxon>Peronosporomycetes</taxon>
        <taxon>Peronosporales</taxon>
        <taxon>Peronosporaceae</taxon>
        <taxon>Phytophthora</taxon>
    </lineage>
</organism>
<accession>A0A3R7MXR3</accession>
<evidence type="ECO:0000313" key="3">
    <source>
        <dbReference type="EMBL" id="KAG2526363.1"/>
    </source>
</evidence>
<dbReference type="Proteomes" id="UP000785171">
    <property type="component" value="Unassembled WGS sequence"/>
</dbReference>
<dbReference type="AlphaFoldDB" id="A0A3R7MXR3"/>
<dbReference type="Proteomes" id="UP000792063">
    <property type="component" value="Unassembled WGS sequence"/>
</dbReference>
<feature type="region of interest" description="Disordered" evidence="1">
    <location>
        <begin position="204"/>
        <end position="228"/>
    </location>
</feature>
<dbReference type="GO" id="GO:0007017">
    <property type="term" value="P:microtubule-based process"/>
    <property type="evidence" value="ECO:0007669"/>
    <property type="project" value="InterPro"/>
</dbReference>
<dbReference type="PANTHER" id="PTHR11886">
    <property type="entry name" value="DYNEIN LIGHT CHAIN"/>
    <property type="match status" value="1"/>
</dbReference>
<protein>
    <recommendedName>
        <fullName evidence="8">Dynein light chain</fullName>
    </recommendedName>
</protein>
<dbReference type="SUPFAM" id="SSF54648">
    <property type="entry name" value="DLC"/>
    <property type="match status" value="1"/>
</dbReference>
<dbReference type="SMART" id="SM01375">
    <property type="entry name" value="Dynein_light"/>
    <property type="match status" value="1"/>
</dbReference>
<evidence type="ECO:0000313" key="4">
    <source>
        <dbReference type="EMBL" id="RLN46329.1"/>
    </source>
</evidence>
<reference evidence="6 7" key="2">
    <citation type="submission" date="2018-07" db="EMBL/GenBank/DDBJ databases">
        <title>Genome sequencing of oomycete isolates from Chile give support for New Zealand origin for Phytophthora kernoviae and make available the first Nothophytophthora sp. genome.</title>
        <authorList>
            <person name="Studholme D.J."/>
            <person name="Sanfuentes E."/>
            <person name="Panda P."/>
            <person name="Hill R."/>
            <person name="Sambles C."/>
            <person name="Grant M."/>
            <person name="Williams N.M."/>
            <person name="Mcdougal R.L."/>
        </authorList>
    </citation>
    <scope>NUCLEOTIDE SEQUENCE [LARGE SCALE GENOMIC DNA]</scope>
    <source>
        <strain evidence="4">Chile2</strain>
        <strain evidence="5">Chile4</strain>
    </source>
</reference>
<evidence type="ECO:0000313" key="2">
    <source>
        <dbReference type="EMBL" id="KAG2523559.1"/>
    </source>
</evidence>
<dbReference type="STRING" id="325452.A0A3R7MXR3"/>
<dbReference type="GO" id="GO:0045505">
    <property type="term" value="F:dynein intermediate chain binding"/>
    <property type="evidence" value="ECO:0007669"/>
    <property type="project" value="TreeGrafter"/>
</dbReference>
<dbReference type="Gene3D" id="3.30.740.10">
    <property type="entry name" value="Protein Inhibitor Of Neuronal Nitric Oxide Synthase"/>
    <property type="match status" value="1"/>
</dbReference>
<dbReference type="EMBL" id="MBDN02000094">
    <property type="protein sequence ID" value="RLN80895.1"/>
    <property type="molecule type" value="Genomic_DNA"/>
</dbReference>
<dbReference type="EMBL" id="JPWU03000178">
    <property type="protein sequence ID" value="KAG2523559.1"/>
    <property type="molecule type" value="Genomic_DNA"/>
</dbReference>
<proteinExistence type="predicted"/>
<dbReference type="GO" id="GO:0005868">
    <property type="term" value="C:cytoplasmic dynein complex"/>
    <property type="evidence" value="ECO:0007669"/>
    <property type="project" value="TreeGrafter"/>
</dbReference>
<reference evidence="2" key="1">
    <citation type="journal article" date="2015" name="Genom Data">
        <title>Genome sequences of six Phytophthora species associated with forests in New Zealand.</title>
        <authorList>
            <person name="Studholme D.J."/>
            <person name="McDougal R.L."/>
            <person name="Sambles C."/>
            <person name="Hansen E."/>
            <person name="Hardy G."/>
            <person name="Grant M."/>
            <person name="Ganley R.J."/>
            <person name="Williams N.M."/>
        </authorList>
    </citation>
    <scope>NUCLEOTIDE SEQUENCE</scope>
    <source>
        <strain evidence="3">NZFS 2646</strain>
        <strain evidence="2">NZFS 3630</strain>
    </source>
</reference>
<sequence length="320" mass="35929">MSLPSSSPTARHQSAKIQLLTVLNDCYWKNGRKNLQCFPSCPEHHDFYSMKMNNRKHSSVGVCRGPVYCHAFTNAAEFFPASASQLELEQLAGASSSSGSSNNNNVVSELFVLGRFERVPQQESTNLLEELHPPPSFQTAAAFEQFRYNCFQAVEMEERRVLLPEGDQETCKHGMVQLNADKKNLMRSTWFFLPDVWKLTNMGPPDASKSAGEDGTPPSSELQDGVGSGKVPKITIMRLELGTEMKNEAVAHLIQILQTTPNAIEKDIATDMKKYFDQKYGQTWHCIVGKGFGCSIAYDTQYLLFFRADKQYVLLFKSTE</sequence>
<dbReference type="EMBL" id="MAYM02000055">
    <property type="protein sequence ID" value="RLN46329.1"/>
    <property type="molecule type" value="Genomic_DNA"/>
</dbReference>
<comment type="caution">
    <text evidence="4">The sequence shown here is derived from an EMBL/GenBank/DDBJ whole genome shotgun (WGS) entry which is preliminary data.</text>
</comment>
<gene>
    <name evidence="4" type="ORF">BBI17_004847</name>
    <name evidence="5" type="ORF">BBO99_00004153</name>
    <name evidence="3" type="ORF">JM16_003883</name>
    <name evidence="2" type="ORF">JM18_004484</name>
</gene>
<reference evidence="2" key="3">
    <citation type="submission" date="2020-06" db="EMBL/GenBank/DDBJ databases">
        <authorList>
            <person name="Studholme D.J."/>
        </authorList>
    </citation>
    <scope>NUCLEOTIDE SEQUENCE</scope>
    <source>
        <strain evidence="3">NZFS 2646</strain>
        <strain evidence="2">NZFS 3630</strain>
    </source>
</reference>
<dbReference type="Pfam" id="PF01221">
    <property type="entry name" value="Dynein_light"/>
    <property type="match status" value="1"/>
</dbReference>
<dbReference type="CDD" id="cd21450">
    <property type="entry name" value="DLC-like_DYNLL1-like"/>
    <property type="match status" value="1"/>
</dbReference>
<evidence type="ECO:0000256" key="1">
    <source>
        <dbReference type="SAM" id="MobiDB-lite"/>
    </source>
</evidence>
<dbReference type="InterPro" id="IPR001372">
    <property type="entry name" value="Dynein_light_chain_typ-1/2"/>
</dbReference>
<dbReference type="PANTHER" id="PTHR11886:SF35">
    <property type="entry name" value="DYNEIN LIGHT CHAIN"/>
    <property type="match status" value="1"/>
</dbReference>
<evidence type="ECO:0000313" key="5">
    <source>
        <dbReference type="EMBL" id="RLN80895.1"/>
    </source>
</evidence>
<evidence type="ECO:0008006" key="8">
    <source>
        <dbReference type="Google" id="ProtNLM"/>
    </source>
</evidence>
<dbReference type="Proteomes" id="UP000285883">
    <property type="component" value="Unassembled WGS sequence"/>
</dbReference>
<dbReference type="Proteomes" id="UP000285624">
    <property type="component" value="Unassembled WGS sequence"/>
</dbReference>